<dbReference type="OrthoDB" id="9795306at2"/>
<evidence type="ECO:0000256" key="1">
    <source>
        <dbReference type="ARBA" id="ARBA00006817"/>
    </source>
</evidence>
<reference evidence="3 4" key="1">
    <citation type="submission" date="2019-03" db="EMBL/GenBank/DDBJ databases">
        <title>Genomic Encyclopedia of Type Strains, Phase III (KMG-III): the genomes of soil and plant-associated and newly described type strains.</title>
        <authorList>
            <person name="Whitman W."/>
        </authorList>
    </citation>
    <scope>NUCLEOTIDE SEQUENCE [LARGE SCALE GENOMIC DNA]</scope>
    <source>
        <strain evidence="3 4">CGMCC 1.12801</strain>
    </source>
</reference>
<dbReference type="SUPFAM" id="SSF55961">
    <property type="entry name" value="Bet v1-like"/>
    <property type="match status" value="1"/>
</dbReference>
<dbReference type="Pfam" id="PF08327">
    <property type="entry name" value="AHSA1"/>
    <property type="match status" value="1"/>
</dbReference>
<comment type="similarity">
    <text evidence="1">Belongs to the AHA1 family.</text>
</comment>
<evidence type="ECO:0000259" key="2">
    <source>
        <dbReference type="Pfam" id="PF08327"/>
    </source>
</evidence>
<proteinExistence type="inferred from homology"/>
<feature type="domain" description="Activator of Hsp90 ATPase homologue 1/2-like C-terminal" evidence="2">
    <location>
        <begin position="26"/>
        <end position="160"/>
    </location>
</feature>
<accession>A0A4R7CZF5</accession>
<dbReference type="EMBL" id="SNZV01000007">
    <property type="protein sequence ID" value="TDS11926.1"/>
    <property type="molecule type" value="Genomic_DNA"/>
</dbReference>
<evidence type="ECO:0000313" key="3">
    <source>
        <dbReference type="EMBL" id="TDS11926.1"/>
    </source>
</evidence>
<name>A0A4R7CZF5_9SPHI</name>
<dbReference type="AlphaFoldDB" id="A0A4R7CZF5"/>
<gene>
    <name evidence="3" type="ORF">B0I21_107278</name>
</gene>
<protein>
    <submittedName>
        <fullName evidence="3">Uncharacterized protein YndB with AHSA1/START domain</fullName>
    </submittedName>
</protein>
<sequence>MERTNNMQFEIAADGKSVHISRQYAAPLEQVWKAWTEAPVLDEWWAPAPWKCSTKRMDFREGGEWLYSMNGPEGEKVWSHCAYGEIEPLSYFEAKDNFCDENGKPTGDMPSMNWRTEFSENEIGTRVENRIRTKSAADLSQLVDMGFREGFEMGQNNLEDWLAKNKQI</sequence>
<dbReference type="InterPro" id="IPR013538">
    <property type="entry name" value="ASHA1/2-like_C"/>
</dbReference>
<evidence type="ECO:0000313" key="4">
    <source>
        <dbReference type="Proteomes" id="UP000294752"/>
    </source>
</evidence>
<dbReference type="InterPro" id="IPR023393">
    <property type="entry name" value="START-like_dom_sf"/>
</dbReference>
<organism evidence="3 4">
    <name type="scientific">Sphingobacterium paludis</name>
    <dbReference type="NCBI Taxonomy" id="1476465"/>
    <lineage>
        <taxon>Bacteria</taxon>
        <taxon>Pseudomonadati</taxon>
        <taxon>Bacteroidota</taxon>
        <taxon>Sphingobacteriia</taxon>
        <taxon>Sphingobacteriales</taxon>
        <taxon>Sphingobacteriaceae</taxon>
        <taxon>Sphingobacterium</taxon>
    </lineage>
</organism>
<dbReference type="Gene3D" id="3.30.530.20">
    <property type="match status" value="1"/>
</dbReference>
<dbReference type="RefSeq" id="WP_133641364.1">
    <property type="nucleotide sequence ID" value="NZ_SNZV01000007.1"/>
</dbReference>
<comment type="caution">
    <text evidence="3">The sequence shown here is derived from an EMBL/GenBank/DDBJ whole genome shotgun (WGS) entry which is preliminary data.</text>
</comment>
<dbReference type="Proteomes" id="UP000294752">
    <property type="component" value="Unassembled WGS sequence"/>
</dbReference>
<keyword evidence="4" id="KW-1185">Reference proteome</keyword>